<dbReference type="Proteomes" id="UP001501586">
    <property type="component" value="Unassembled WGS sequence"/>
</dbReference>
<gene>
    <name evidence="1" type="ORF">GCM10022261_12960</name>
</gene>
<proteinExistence type="predicted"/>
<comment type="caution">
    <text evidence="1">The sequence shown here is derived from an EMBL/GenBank/DDBJ whole genome shotgun (WGS) entry which is preliminary data.</text>
</comment>
<sequence>MAACYRLSGLASTRTERKPALLPQFDQAGRNTLGTGVVRSSRRASASLLGLLGREAAMGSPTATVTASTRIAAGPTMILVVPDLAASRMRTLPPVVKRATGSFARGLAR</sequence>
<accession>A0ABP8EIL1</accession>
<reference evidence="2" key="1">
    <citation type="journal article" date="2019" name="Int. J. Syst. Evol. Microbiol.">
        <title>The Global Catalogue of Microorganisms (GCM) 10K type strain sequencing project: providing services to taxonomists for standard genome sequencing and annotation.</title>
        <authorList>
            <consortium name="The Broad Institute Genomics Platform"/>
            <consortium name="The Broad Institute Genome Sequencing Center for Infectious Disease"/>
            <person name="Wu L."/>
            <person name="Ma J."/>
        </authorList>
    </citation>
    <scope>NUCLEOTIDE SEQUENCE [LARGE SCALE GENOMIC DNA]</scope>
    <source>
        <strain evidence="2">JCM 17458</strain>
    </source>
</reference>
<name>A0ABP8EIL1_9MICO</name>
<organism evidence="1 2">
    <name type="scientific">Brevibacterium daeguense</name>
    <dbReference type="NCBI Taxonomy" id="909936"/>
    <lineage>
        <taxon>Bacteria</taxon>
        <taxon>Bacillati</taxon>
        <taxon>Actinomycetota</taxon>
        <taxon>Actinomycetes</taxon>
        <taxon>Micrococcales</taxon>
        <taxon>Brevibacteriaceae</taxon>
        <taxon>Brevibacterium</taxon>
    </lineage>
</organism>
<evidence type="ECO:0000313" key="2">
    <source>
        <dbReference type="Proteomes" id="UP001501586"/>
    </source>
</evidence>
<keyword evidence="2" id="KW-1185">Reference proteome</keyword>
<evidence type="ECO:0000313" key="1">
    <source>
        <dbReference type="EMBL" id="GAA4283765.1"/>
    </source>
</evidence>
<dbReference type="EMBL" id="BAABAZ010000004">
    <property type="protein sequence ID" value="GAA4283765.1"/>
    <property type="molecule type" value="Genomic_DNA"/>
</dbReference>
<protein>
    <submittedName>
        <fullName evidence="1">Uncharacterized protein</fullName>
    </submittedName>
</protein>